<dbReference type="EMBL" id="MH026107">
    <property type="protein sequence ID" value="QBX88325.1"/>
    <property type="molecule type" value="Genomic_DNA"/>
</dbReference>
<keyword evidence="5" id="KW-0057">Aromatic amino acid biosynthesis</keyword>
<dbReference type="InterPro" id="IPR029062">
    <property type="entry name" value="Class_I_gatase-like"/>
</dbReference>
<protein>
    <recommendedName>
        <fullName evidence="4">Anthranilate synthase component 2</fullName>
        <ecNumber evidence="3">4.1.3.27</ecNumber>
    </recommendedName>
    <alternativeName>
        <fullName evidence="7">Anthranilate synthase, glutamine amidotransferase component</fullName>
    </alternativeName>
</protein>
<evidence type="ECO:0000256" key="1">
    <source>
        <dbReference type="ARBA" id="ARBA00004873"/>
    </source>
</evidence>
<dbReference type="PRINTS" id="PR00097">
    <property type="entry name" value="ANTSNTHASEII"/>
</dbReference>
<dbReference type="GO" id="GO:0005829">
    <property type="term" value="C:cytosol"/>
    <property type="evidence" value="ECO:0007669"/>
    <property type="project" value="TreeGrafter"/>
</dbReference>
<evidence type="ECO:0000256" key="7">
    <source>
        <dbReference type="ARBA" id="ARBA00082672"/>
    </source>
</evidence>
<name>A0A4D6BKL3_9FLOR</name>
<dbReference type="FunFam" id="3.40.50.880:FF:000003">
    <property type="entry name" value="Anthranilate synthase component II"/>
    <property type="match status" value="1"/>
</dbReference>
<evidence type="ECO:0000256" key="5">
    <source>
        <dbReference type="ARBA" id="ARBA00022822"/>
    </source>
</evidence>
<organism evidence="9">
    <name type="scientific">Acrochaetium secundatum</name>
    <dbReference type="NCBI Taxonomy" id="209631"/>
    <lineage>
        <taxon>Eukaryota</taxon>
        <taxon>Rhodophyta</taxon>
        <taxon>Florideophyceae</taxon>
        <taxon>Nemaliophycidae</taxon>
        <taxon>Acrochaetiales</taxon>
        <taxon>Acrochaetiaceae</taxon>
        <taxon>Acrochaetium</taxon>
    </lineage>
</organism>
<dbReference type="PANTHER" id="PTHR43418">
    <property type="entry name" value="MULTIFUNCTIONAL TRYPTOPHAN BIOSYNTHESIS PROTEIN-RELATED"/>
    <property type="match status" value="1"/>
</dbReference>
<dbReference type="AlphaFoldDB" id="A0A4D6BKL3"/>
<keyword evidence="9" id="KW-0934">Plastid</keyword>
<dbReference type="EC" id="4.1.3.27" evidence="3"/>
<dbReference type="RefSeq" id="YP_009628542.1">
    <property type="nucleotide sequence ID" value="NC_042170.1"/>
</dbReference>
<dbReference type="GO" id="GO:0004049">
    <property type="term" value="F:anthranilate synthase activity"/>
    <property type="evidence" value="ECO:0007669"/>
    <property type="project" value="UniProtKB-EC"/>
</dbReference>
<dbReference type="PRINTS" id="PR00096">
    <property type="entry name" value="GATASE"/>
</dbReference>
<keyword evidence="5" id="KW-0822">Tryptophan biosynthesis</keyword>
<sequence length="190" mass="20828">MILIIDNYDSFTYNLVQYIGELGLKVKVVRNNIVSLQEIQTLSPKSIIISPGPGSPGQSGICIEVIKLFSAKVPILGVCLGHQIIAQMSGANIVRAPVPIHGKTSLIYHNGKGLFKNITNPFTATRYHSLAIEPVNLPYNLITTAWSDQGVIMGCGDTRYPLLTGIQFHPESLWTTEGKNILLNFLKLDL</sequence>
<dbReference type="Gene3D" id="3.40.50.880">
    <property type="match status" value="1"/>
</dbReference>
<dbReference type="Pfam" id="PF00117">
    <property type="entry name" value="GATase"/>
    <property type="match status" value="1"/>
</dbReference>
<gene>
    <name evidence="9" type="primary">trpG</name>
</gene>
<dbReference type="InterPro" id="IPR050472">
    <property type="entry name" value="Anth_synth/Amidotransfase"/>
</dbReference>
<geneLocation type="plastid" evidence="9"/>
<accession>A0A4D6BKL3</accession>
<keyword evidence="5" id="KW-0028">Amino-acid biosynthesis</keyword>
<dbReference type="PANTHER" id="PTHR43418:SF4">
    <property type="entry name" value="MULTIFUNCTIONAL TRYPTOPHAN BIOSYNTHESIS PROTEIN"/>
    <property type="match status" value="1"/>
</dbReference>
<reference evidence="9" key="1">
    <citation type="journal article" date="2019" name="Phycologia">
        <title>Chloroplast and mitochondrial genomes of Balbiania investiens (Balbianiales, Nemaliophycidae).</title>
        <authorList>
            <person name="Evans J.R."/>
            <person name="StAmour N."/>
            <person name="Verbruggen H."/>
            <person name="Salomaki E.D."/>
            <person name="Vis M.L."/>
        </authorList>
    </citation>
    <scope>NUCLEOTIDE SEQUENCE</scope>
</reference>
<keyword evidence="6" id="KW-0315">Glutamine amidotransferase</keyword>
<proteinExistence type="predicted"/>
<feature type="domain" description="Glutamine amidotransferase" evidence="8">
    <location>
        <begin position="3"/>
        <end position="186"/>
    </location>
</feature>
<evidence type="ECO:0000259" key="8">
    <source>
        <dbReference type="Pfam" id="PF00117"/>
    </source>
</evidence>
<dbReference type="InterPro" id="IPR006221">
    <property type="entry name" value="TrpG/PapA_dom"/>
</dbReference>
<dbReference type="InterPro" id="IPR017926">
    <property type="entry name" value="GATASE"/>
</dbReference>
<evidence type="ECO:0000256" key="2">
    <source>
        <dbReference type="ARBA" id="ARBA00011743"/>
    </source>
</evidence>
<evidence type="ECO:0000256" key="4">
    <source>
        <dbReference type="ARBA" id="ARBA00020654"/>
    </source>
</evidence>
<dbReference type="NCBIfam" id="TIGR00566">
    <property type="entry name" value="trpG_papA"/>
    <property type="match status" value="1"/>
</dbReference>
<comment type="pathway">
    <text evidence="1">Amino-acid biosynthesis; L-tryptophan biosynthesis; L-tryptophan from chorismate: step 1/5.</text>
</comment>
<comment type="subunit">
    <text evidence="2">Tetramer of two components I and two components II.</text>
</comment>
<evidence type="ECO:0000256" key="6">
    <source>
        <dbReference type="ARBA" id="ARBA00022962"/>
    </source>
</evidence>
<dbReference type="SUPFAM" id="SSF52317">
    <property type="entry name" value="Class I glutamine amidotransferase-like"/>
    <property type="match status" value="1"/>
</dbReference>
<dbReference type="GeneID" id="40138419"/>
<dbReference type="CDD" id="cd01743">
    <property type="entry name" value="GATase1_Anthranilate_Synthase"/>
    <property type="match status" value="1"/>
</dbReference>
<evidence type="ECO:0000256" key="3">
    <source>
        <dbReference type="ARBA" id="ARBA00012266"/>
    </source>
</evidence>
<dbReference type="PROSITE" id="PS51273">
    <property type="entry name" value="GATASE_TYPE_1"/>
    <property type="match status" value="1"/>
</dbReference>
<evidence type="ECO:0000313" key="9">
    <source>
        <dbReference type="EMBL" id="QBX88325.1"/>
    </source>
</evidence>
<dbReference type="GO" id="GO:0000162">
    <property type="term" value="P:L-tryptophan biosynthetic process"/>
    <property type="evidence" value="ECO:0007669"/>
    <property type="project" value="UniProtKB-KW"/>
</dbReference>